<dbReference type="InterPro" id="IPR001680">
    <property type="entry name" value="WD40_rpt"/>
</dbReference>
<dbReference type="Proteomes" id="UP000813385">
    <property type="component" value="Unassembled WGS sequence"/>
</dbReference>
<dbReference type="Gene3D" id="2.130.10.10">
    <property type="entry name" value="YVTN repeat-like/Quinoprotein amine dehydrogenase"/>
    <property type="match status" value="1"/>
</dbReference>
<dbReference type="PANTHER" id="PTHR19865:SF0">
    <property type="entry name" value="U3 SMALL NUCLEOLAR RNA-INTERACTING PROTEIN 2"/>
    <property type="match status" value="1"/>
</dbReference>
<dbReference type="Pfam" id="PF00400">
    <property type="entry name" value="WD40"/>
    <property type="match status" value="4"/>
</dbReference>
<feature type="region of interest" description="Disordered" evidence="6">
    <location>
        <begin position="1"/>
        <end position="91"/>
    </location>
</feature>
<feature type="repeat" description="WD" evidence="5">
    <location>
        <begin position="234"/>
        <end position="275"/>
    </location>
</feature>
<evidence type="ECO:0000256" key="2">
    <source>
        <dbReference type="ARBA" id="ARBA00022574"/>
    </source>
</evidence>
<keyword evidence="3" id="KW-0677">Repeat</keyword>
<evidence type="ECO:0000256" key="1">
    <source>
        <dbReference type="ARBA" id="ARBA00004123"/>
    </source>
</evidence>
<keyword evidence="8" id="KW-1185">Reference proteome</keyword>
<dbReference type="PROSITE" id="PS50294">
    <property type="entry name" value="WD_REPEATS_REGION"/>
    <property type="match status" value="2"/>
</dbReference>
<dbReference type="PRINTS" id="PR00320">
    <property type="entry name" value="GPROTEINBRPT"/>
</dbReference>
<evidence type="ECO:0000256" key="6">
    <source>
        <dbReference type="SAM" id="MobiDB-lite"/>
    </source>
</evidence>
<dbReference type="PANTHER" id="PTHR19865">
    <property type="entry name" value="U3 SMALL NUCLEOLAR RNA INTERACTING PROTEIN 2"/>
    <property type="match status" value="1"/>
</dbReference>
<comment type="subcellular location">
    <subcellularLocation>
        <location evidence="1">Nucleus</location>
    </subcellularLocation>
</comment>
<dbReference type="SUPFAM" id="SSF50978">
    <property type="entry name" value="WD40 repeat-like"/>
    <property type="match status" value="1"/>
</dbReference>
<evidence type="ECO:0000313" key="8">
    <source>
        <dbReference type="Proteomes" id="UP000813385"/>
    </source>
</evidence>
<feature type="repeat" description="WD" evidence="5">
    <location>
        <begin position="276"/>
        <end position="317"/>
    </location>
</feature>
<gene>
    <name evidence="7" type="ORF">B0T11DRAFT_279992</name>
</gene>
<accession>A0A8K0X435</accession>
<feature type="repeat" description="WD" evidence="5">
    <location>
        <begin position="454"/>
        <end position="488"/>
    </location>
</feature>
<evidence type="ECO:0000256" key="4">
    <source>
        <dbReference type="ARBA" id="ARBA00023242"/>
    </source>
</evidence>
<name>A0A8K0X435_9PEZI</name>
<comment type="caution">
    <text evidence="7">The sequence shown here is derived from an EMBL/GenBank/DDBJ whole genome shotgun (WGS) entry which is preliminary data.</text>
</comment>
<dbReference type="InterPro" id="IPR020472">
    <property type="entry name" value="WD40_PAC1"/>
</dbReference>
<dbReference type="InterPro" id="IPR036322">
    <property type="entry name" value="WD40_repeat_dom_sf"/>
</dbReference>
<dbReference type="AlphaFoldDB" id="A0A8K0X435"/>
<proteinExistence type="predicted"/>
<dbReference type="GO" id="GO:0034511">
    <property type="term" value="F:U3 snoRNA binding"/>
    <property type="evidence" value="ECO:0007669"/>
    <property type="project" value="InterPro"/>
</dbReference>
<organism evidence="7 8">
    <name type="scientific">Plectosphaerella cucumerina</name>
    <dbReference type="NCBI Taxonomy" id="40658"/>
    <lineage>
        <taxon>Eukaryota</taxon>
        <taxon>Fungi</taxon>
        <taxon>Dikarya</taxon>
        <taxon>Ascomycota</taxon>
        <taxon>Pezizomycotina</taxon>
        <taxon>Sordariomycetes</taxon>
        <taxon>Hypocreomycetidae</taxon>
        <taxon>Glomerellales</taxon>
        <taxon>Plectosphaerellaceae</taxon>
        <taxon>Plectosphaerella</taxon>
    </lineage>
</organism>
<feature type="repeat" description="WD" evidence="5">
    <location>
        <begin position="379"/>
        <end position="419"/>
    </location>
</feature>
<evidence type="ECO:0000256" key="5">
    <source>
        <dbReference type="PROSITE-ProRule" id="PRU00221"/>
    </source>
</evidence>
<keyword evidence="2 5" id="KW-0853">WD repeat</keyword>
<dbReference type="GO" id="GO:0032040">
    <property type="term" value="C:small-subunit processome"/>
    <property type="evidence" value="ECO:0007669"/>
    <property type="project" value="TreeGrafter"/>
</dbReference>
<keyword evidence="4" id="KW-0539">Nucleus</keyword>
<protein>
    <submittedName>
        <fullName evidence="7">Ribosomal RNA-processing protein</fullName>
    </submittedName>
</protein>
<feature type="region of interest" description="Disordered" evidence="6">
    <location>
        <begin position="195"/>
        <end position="218"/>
    </location>
</feature>
<feature type="compositionally biased region" description="Acidic residues" evidence="6">
    <location>
        <begin position="581"/>
        <end position="590"/>
    </location>
</feature>
<dbReference type="InterPro" id="IPR015943">
    <property type="entry name" value="WD40/YVTN_repeat-like_dom_sf"/>
</dbReference>
<feature type="region of interest" description="Disordered" evidence="6">
    <location>
        <begin position="571"/>
        <end position="590"/>
    </location>
</feature>
<feature type="repeat" description="WD" evidence="5">
    <location>
        <begin position="318"/>
        <end position="359"/>
    </location>
</feature>
<dbReference type="SMART" id="SM00320">
    <property type="entry name" value="WD40"/>
    <property type="match status" value="5"/>
</dbReference>
<feature type="compositionally biased region" description="Low complexity" evidence="6">
    <location>
        <begin position="27"/>
        <end position="47"/>
    </location>
</feature>
<evidence type="ECO:0000313" key="7">
    <source>
        <dbReference type="EMBL" id="KAH7362008.1"/>
    </source>
</evidence>
<sequence length="590" mass="65549">MSSFFSIPGSKKRKTTTASEKPRKRIASTAPARPSAKAASSKSAAPAKKQEERDESISGSDIDDDESIGSAAEDEGSDEGSESDRENETAAERRLRLAENYLANISKEIQEEVGFDARDVDRELLAERIQLDVSEAKGRVYRTIADQLAFDTASHCYFKNNSESWTSVALRAPYAYTTTKDLYVHKWRIQDLPKDQWPQTKKKKSKSAPPPPKKKPELEQWIRGNAFKHKEPNYKRHLDRILCVAVSSDGKFVVTGGEDKRIIVYDADTLKPIKVFTHHRDAVTGLAFRRGTNQLYSCSKDRTVKVWSLDELAYVETLFGHQDEVVDIDALAQERCVSVGARDRTARLWKVADETQLVFRGGGNGVDKKNPVKNIDPRSLSHEGSMDCVSMIDDELFVTGSDNGALALWSLTKKKPLHTIPLAHGLETPLLPTEASAEKEPKSDIVPPPYPRWITALRTVPYSDLILSGSWDGHIRVWKLSDDKRKLESRGVLCGGKALADEVEGEAKEAEPLIRGIINSIAVCERGERAKDGICIVAAVGTQHRSGKWDMGKMKNKGKNGGYVFEVARSVPLQPEANGENNEDEEMDSD</sequence>
<dbReference type="InterPro" id="IPR039241">
    <property type="entry name" value="Rrp9-like"/>
</dbReference>
<evidence type="ECO:0000256" key="3">
    <source>
        <dbReference type="ARBA" id="ARBA00022737"/>
    </source>
</evidence>
<dbReference type="CDD" id="cd00200">
    <property type="entry name" value="WD40"/>
    <property type="match status" value="1"/>
</dbReference>
<dbReference type="EMBL" id="JAGPXD010000003">
    <property type="protein sequence ID" value="KAH7362008.1"/>
    <property type="molecule type" value="Genomic_DNA"/>
</dbReference>
<reference evidence="7" key="1">
    <citation type="journal article" date="2021" name="Nat. Commun.">
        <title>Genetic determinants of endophytism in the Arabidopsis root mycobiome.</title>
        <authorList>
            <person name="Mesny F."/>
            <person name="Miyauchi S."/>
            <person name="Thiergart T."/>
            <person name="Pickel B."/>
            <person name="Atanasova L."/>
            <person name="Karlsson M."/>
            <person name="Huettel B."/>
            <person name="Barry K.W."/>
            <person name="Haridas S."/>
            <person name="Chen C."/>
            <person name="Bauer D."/>
            <person name="Andreopoulos W."/>
            <person name="Pangilinan J."/>
            <person name="LaButti K."/>
            <person name="Riley R."/>
            <person name="Lipzen A."/>
            <person name="Clum A."/>
            <person name="Drula E."/>
            <person name="Henrissat B."/>
            <person name="Kohler A."/>
            <person name="Grigoriev I.V."/>
            <person name="Martin F.M."/>
            <person name="Hacquard S."/>
        </authorList>
    </citation>
    <scope>NUCLEOTIDE SEQUENCE</scope>
    <source>
        <strain evidence="7">MPI-CAGE-AT-0016</strain>
    </source>
</reference>
<feature type="compositionally biased region" description="Basic and acidic residues" evidence="6">
    <location>
        <begin position="82"/>
        <end position="91"/>
    </location>
</feature>
<dbReference type="OrthoDB" id="189968at2759"/>
<dbReference type="PROSITE" id="PS50082">
    <property type="entry name" value="WD_REPEATS_2"/>
    <property type="match status" value="5"/>
</dbReference>
<feature type="compositionally biased region" description="Acidic residues" evidence="6">
    <location>
        <begin position="61"/>
        <end position="81"/>
    </location>
</feature>